<comment type="subcellular location">
    <subcellularLocation>
        <location evidence="1">Membrane</location>
        <topology evidence="1">Multi-pass membrane protein</topology>
    </subcellularLocation>
</comment>
<dbReference type="AlphaFoldDB" id="A0A195BAX7"/>
<accession>A0A195BAX7</accession>
<keyword evidence="8" id="KW-0406">Ion transport</keyword>
<dbReference type="PANTHER" id="PTHR10027:SF10">
    <property type="entry name" value="SLOWPOKE 2, ISOFORM D"/>
    <property type="match status" value="1"/>
</dbReference>
<dbReference type="InterPro" id="IPR003148">
    <property type="entry name" value="RCK_N"/>
</dbReference>
<reference evidence="13 14" key="1">
    <citation type="submission" date="2015-09" db="EMBL/GenBank/DDBJ databases">
        <title>Atta colombica WGS genome.</title>
        <authorList>
            <person name="Nygaard S."/>
            <person name="Hu H."/>
            <person name="Boomsma J."/>
            <person name="Zhang G."/>
        </authorList>
    </citation>
    <scope>NUCLEOTIDE SEQUENCE [LARGE SCALE GENOMIC DNA]</scope>
    <source>
        <strain evidence="13">Treedump-2</strain>
        <tissue evidence="13">Whole body</tissue>
    </source>
</reference>
<dbReference type="GO" id="GO:0005228">
    <property type="term" value="F:intracellular sodium-activated potassium channel activity"/>
    <property type="evidence" value="ECO:0007669"/>
    <property type="project" value="TreeGrafter"/>
</dbReference>
<name>A0A195BAX7_9HYME</name>
<keyword evidence="5" id="KW-0631">Potassium channel</keyword>
<evidence type="ECO:0000256" key="9">
    <source>
        <dbReference type="ARBA" id="ARBA00023136"/>
    </source>
</evidence>
<evidence type="ECO:0000256" key="11">
    <source>
        <dbReference type="SAM" id="Phobius"/>
    </source>
</evidence>
<keyword evidence="4 11" id="KW-0812">Transmembrane</keyword>
<evidence type="ECO:0000256" key="2">
    <source>
        <dbReference type="ARBA" id="ARBA00022448"/>
    </source>
</evidence>
<gene>
    <name evidence="13" type="ORF">ALC53_07864</name>
</gene>
<dbReference type="STRING" id="520822.A0A195BAX7"/>
<feature type="domain" description="RCK N-terminal" evidence="12">
    <location>
        <begin position="1"/>
        <end position="61"/>
    </location>
</feature>
<evidence type="ECO:0000259" key="12">
    <source>
        <dbReference type="Pfam" id="PF22614"/>
    </source>
</evidence>
<dbReference type="Proteomes" id="UP000078540">
    <property type="component" value="Unassembled WGS sequence"/>
</dbReference>
<sequence length="283" mass="31687">MRGSIDCLDDLLRAGITLAENVVVVNKELNNSAEEDTLADCNTIVAVQTMFKFFPSIKSITELSQSSNMRFMQFRAHDKYALHLSKMEKREKERGSHISYMFRLPFAAGSVFSASMLDTLLYQAFVKDYVITFVRLLLGVDQAPGSGFLTSMRITKDDMWIRTYGRLYQKLCSTTCEIPIGIYRTQDTTVSDSSHGDSDAESDAGVGVTYKVRHSAAASCLANCGTRDKGASAVSKTSMWWLFFLSDRFNLLLSYSPYASISLSFCLFISFSFSLLLPHSHFL</sequence>
<evidence type="ECO:0000256" key="8">
    <source>
        <dbReference type="ARBA" id="ARBA00023065"/>
    </source>
</evidence>
<keyword evidence="3" id="KW-0633">Potassium transport</keyword>
<evidence type="ECO:0000313" key="13">
    <source>
        <dbReference type="EMBL" id="KYM81701.1"/>
    </source>
</evidence>
<keyword evidence="14" id="KW-1185">Reference proteome</keyword>
<evidence type="ECO:0000256" key="4">
    <source>
        <dbReference type="ARBA" id="ARBA00022692"/>
    </source>
</evidence>
<evidence type="ECO:0000256" key="3">
    <source>
        <dbReference type="ARBA" id="ARBA00022538"/>
    </source>
</evidence>
<organism evidence="13 14">
    <name type="scientific">Atta colombica</name>
    <dbReference type="NCBI Taxonomy" id="520822"/>
    <lineage>
        <taxon>Eukaryota</taxon>
        <taxon>Metazoa</taxon>
        <taxon>Ecdysozoa</taxon>
        <taxon>Arthropoda</taxon>
        <taxon>Hexapoda</taxon>
        <taxon>Insecta</taxon>
        <taxon>Pterygota</taxon>
        <taxon>Neoptera</taxon>
        <taxon>Endopterygota</taxon>
        <taxon>Hymenoptera</taxon>
        <taxon>Apocrita</taxon>
        <taxon>Aculeata</taxon>
        <taxon>Formicoidea</taxon>
        <taxon>Formicidae</taxon>
        <taxon>Myrmicinae</taxon>
        <taxon>Atta</taxon>
    </lineage>
</organism>
<evidence type="ECO:0000256" key="1">
    <source>
        <dbReference type="ARBA" id="ARBA00004141"/>
    </source>
</evidence>
<evidence type="ECO:0000256" key="10">
    <source>
        <dbReference type="ARBA" id="ARBA00023303"/>
    </source>
</evidence>
<keyword evidence="7 11" id="KW-1133">Transmembrane helix</keyword>
<keyword evidence="10 13" id="KW-0407">Ion channel</keyword>
<keyword evidence="9 11" id="KW-0472">Membrane</keyword>
<dbReference type="GO" id="GO:0005886">
    <property type="term" value="C:plasma membrane"/>
    <property type="evidence" value="ECO:0007669"/>
    <property type="project" value="TreeGrafter"/>
</dbReference>
<dbReference type="InterPro" id="IPR047871">
    <property type="entry name" value="K_chnl_Slo-like"/>
</dbReference>
<dbReference type="PANTHER" id="PTHR10027">
    <property type="entry name" value="CALCIUM-ACTIVATED POTASSIUM CHANNEL ALPHA CHAIN"/>
    <property type="match status" value="1"/>
</dbReference>
<dbReference type="Pfam" id="PF22614">
    <property type="entry name" value="Slo-like_RCK"/>
    <property type="match status" value="1"/>
</dbReference>
<evidence type="ECO:0000313" key="14">
    <source>
        <dbReference type="Proteomes" id="UP000078540"/>
    </source>
</evidence>
<feature type="transmembrane region" description="Helical" evidence="11">
    <location>
        <begin position="255"/>
        <end position="277"/>
    </location>
</feature>
<protein>
    <submittedName>
        <fullName evidence="13">Potassium channel subfamily T member 1</fullName>
    </submittedName>
</protein>
<evidence type="ECO:0000256" key="7">
    <source>
        <dbReference type="ARBA" id="ARBA00022989"/>
    </source>
</evidence>
<evidence type="ECO:0000256" key="6">
    <source>
        <dbReference type="ARBA" id="ARBA00022958"/>
    </source>
</evidence>
<proteinExistence type="predicted"/>
<keyword evidence="6" id="KW-0630">Potassium</keyword>
<dbReference type="GO" id="GO:0015271">
    <property type="term" value="F:outward rectifier potassium channel activity"/>
    <property type="evidence" value="ECO:0007669"/>
    <property type="project" value="TreeGrafter"/>
</dbReference>
<keyword evidence="2" id="KW-0813">Transport</keyword>
<dbReference type="EMBL" id="KQ976530">
    <property type="protein sequence ID" value="KYM81701.1"/>
    <property type="molecule type" value="Genomic_DNA"/>
</dbReference>
<evidence type="ECO:0000256" key="5">
    <source>
        <dbReference type="ARBA" id="ARBA00022826"/>
    </source>
</evidence>